<reference evidence="3" key="1">
    <citation type="journal article" date="2021" name="Genome Biol. Evol.">
        <title>A High-Quality Reference Genome for a Parasitic Bivalve with Doubly Uniparental Inheritance (Bivalvia: Unionida).</title>
        <authorList>
            <person name="Smith C.H."/>
        </authorList>
    </citation>
    <scope>NUCLEOTIDE SEQUENCE</scope>
    <source>
        <strain evidence="3">CHS0354</strain>
    </source>
</reference>
<dbReference type="Proteomes" id="UP001195483">
    <property type="component" value="Unassembled WGS sequence"/>
</dbReference>
<evidence type="ECO:0000259" key="2">
    <source>
        <dbReference type="Pfam" id="PF02931"/>
    </source>
</evidence>
<reference evidence="3" key="2">
    <citation type="journal article" date="2021" name="Genome Biol. Evol.">
        <title>Developing a high-quality reference genome for a parasitic bivalve with doubly uniparental inheritance (Bivalvia: Unionida).</title>
        <authorList>
            <person name="Smith C.H."/>
        </authorList>
    </citation>
    <scope>NUCLEOTIDE SEQUENCE</scope>
    <source>
        <strain evidence="3">CHS0354</strain>
        <tissue evidence="3">Mantle</tissue>
    </source>
</reference>
<accession>A0AAE0WC00</accession>
<feature type="signal peptide" evidence="1">
    <location>
        <begin position="1"/>
        <end position="18"/>
    </location>
</feature>
<dbReference type="FunFam" id="2.70.170.10:FF:000028">
    <property type="entry name" value="AcetylCholine Receptor"/>
    <property type="match status" value="1"/>
</dbReference>
<organism evidence="3 4">
    <name type="scientific">Potamilus streckersoni</name>
    <dbReference type="NCBI Taxonomy" id="2493646"/>
    <lineage>
        <taxon>Eukaryota</taxon>
        <taxon>Metazoa</taxon>
        <taxon>Spiralia</taxon>
        <taxon>Lophotrochozoa</taxon>
        <taxon>Mollusca</taxon>
        <taxon>Bivalvia</taxon>
        <taxon>Autobranchia</taxon>
        <taxon>Heteroconchia</taxon>
        <taxon>Palaeoheterodonta</taxon>
        <taxon>Unionida</taxon>
        <taxon>Unionoidea</taxon>
        <taxon>Unionidae</taxon>
        <taxon>Ambleminae</taxon>
        <taxon>Lampsilini</taxon>
        <taxon>Potamilus</taxon>
    </lineage>
</organism>
<dbReference type="InterPro" id="IPR006201">
    <property type="entry name" value="Neur_channel"/>
</dbReference>
<protein>
    <recommendedName>
        <fullName evidence="2">Neurotransmitter-gated ion-channel ligand-binding domain-containing protein</fullName>
    </recommendedName>
</protein>
<dbReference type="PANTHER" id="PTHR18945">
    <property type="entry name" value="NEUROTRANSMITTER GATED ION CHANNEL"/>
    <property type="match status" value="1"/>
</dbReference>
<dbReference type="SUPFAM" id="SSF63712">
    <property type="entry name" value="Nicotinic receptor ligand binding domain-like"/>
    <property type="match status" value="1"/>
</dbReference>
<dbReference type="Gene3D" id="2.70.170.10">
    <property type="entry name" value="Neurotransmitter-gated ion-channel ligand-binding domain"/>
    <property type="match status" value="1"/>
</dbReference>
<proteinExistence type="predicted"/>
<name>A0AAE0WC00_9BIVA</name>
<sequence>MRGLIAIATVIYLARFQASSIDSSRKGLDDRCISDRRSAGTRARERLMKTLLEDYMKSVKPEPYDGSPLQVNMSMSLLNLDSVDYKEAIIETHSWVFMSWIDERLSWNPSDFHQVKSIHIPTDYIWIPDIDLYNNDGDAEKPISDMIADVNSDGSVTYVSELHLKSLCEVGQQAMKVVRIARLLGFDEMVCKLKFGSWTYDATEMNIVTTSSQVNLLDFRRVSTDEIQVKSTSANVDQLTFNCCPNPYKTATFTIVVSNEPKEPL</sequence>
<comment type="caution">
    <text evidence="3">The sequence shown here is derived from an EMBL/GenBank/DDBJ whole genome shotgun (WGS) entry which is preliminary data.</text>
</comment>
<dbReference type="InterPro" id="IPR006202">
    <property type="entry name" value="Neur_chan_lig-bd"/>
</dbReference>
<reference evidence="3" key="3">
    <citation type="submission" date="2023-05" db="EMBL/GenBank/DDBJ databases">
        <authorList>
            <person name="Smith C.H."/>
        </authorList>
    </citation>
    <scope>NUCLEOTIDE SEQUENCE</scope>
    <source>
        <strain evidence="3">CHS0354</strain>
        <tissue evidence="3">Mantle</tissue>
    </source>
</reference>
<gene>
    <name evidence="3" type="ORF">CHS0354_018596</name>
</gene>
<dbReference type="EMBL" id="JAEAOA010001145">
    <property type="protein sequence ID" value="KAK3609046.1"/>
    <property type="molecule type" value="Genomic_DNA"/>
</dbReference>
<dbReference type="AlphaFoldDB" id="A0AAE0WC00"/>
<keyword evidence="1" id="KW-0732">Signal</keyword>
<dbReference type="InterPro" id="IPR036734">
    <property type="entry name" value="Neur_chan_lig-bd_sf"/>
</dbReference>
<dbReference type="GO" id="GO:0005230">
    <property type="term" value="F:extracellular ligand-gated monoatomic ion channel activity"/>
    <property type="evidence" value="ECO:0007669"/>
    <property type="project" value="InterPro"/>
</dbReference>
<feature type="domain" description="Neurotransmitter-gated ion-channel ligand-binding" evidence="2">
    <location>
        <begin position="45"/>
        <end position="257"/>
    </location>
</feature>
<evidence type="ECO:0000313" key="3">
    <source>
        <dbReference type="EMBL" id="KAK3609046.1"/>
    </source>
</evidence>
<evidence type="ECO:0000256" key="1">
    <source>
        <dbReference type="SAM" id="SignalP"/>
    </source>
</evidence>
<evidence type="ECO:0000313" key="4">
    <source>
        <dbReference type="Proteomes" id="UP001195483"/>
    </source>
</evidence>
<dbReference type="GO" id="GO:0004888">
    <property type="term" value="F:transmembrane signaling receptor activity"/>
    <property type="evidence" value="ECO:0007669"/>
    <property type="project" value="InterPro"/>
</dbReference>
<feature type="chain" id="PRO_5042190916" description="Neurotransmitter-gated ion-channel ligand-binding domain-containing protein" evidence="1">
    <location>
        <begin position="19"/>
        <end position="265"/>
    </location>
</feature>
<keyword evidence="4" id="KW-1185">Reference proteome</keyword>
<dbReference type="Pfam" id="PF02931">
    <property type="entry name" value="Neur_chan_LBD"/>
    <property type="match status" value="1"/>
</dbReference>
<dbReference type="GO" id="GO:0016020">
    <property type="term" value="C:membrane"/>
    <property type="evidence" value="ECO:0007669"/>
    <property type="project" value="InterPro"/>
</dbReference>